<dbReference type="eggNOG" id="arCOG05900">
    <property type="taxonomic scope" value="Archaea"/>
</dbReference>
<evidence type="ECO:0000313" key="1">
    <source>
        <dbReference type="EMBL" id="AEB94362.1"/>
    </source>
</evidence>
<dbReference type="PATRIC" id="fig|1006006.8.peg.255"/>
<dbReference type="InterPro" id="IPR036388">
    <property type="entry name" value="WH-like_DNA-bd_sf"/>
</dbReference>
<dbReference type="HOGENOM" id="CLU_2079407_0_0_2"/>
<organism evidence="1 2">
    <name type="scientific">Metallosphaera cuprina (strain Ar-4)</name>
    <dbReference type="NCBI Taxonomy" id="1006006"/>
    <lineage>
        <taxon>Archaea</taxon>
        <taxon>Thermoproteota</taxon>
        <taxon>Thermoprotei</taxon>
        <taxon>Sulfolobales</taxon>
        <taxon>Sulfolobaceae</taxon>
        <taxon>Metallosphaera</taxon>
    </lineage>
</organism>
<dbReference type="GeneID" id="10492448"/>
<proteinExistence type="predicted"/>
<keyword evidence="2" id="KW-1185">Reference proteome</keyword>
<dbReference type="Gene3D" id="1.10.10.10">
    <property type="entry name" value="Winged helix-like DNA-binding domain superfamily/Winged helix DNA-binding domain"/>
    <property type="match status" value="1"/>
</dbReference>
<gene>
    <name evidence="1" type="ordered locus">Mcup_0254</name>
</gene>
<dbReference type="KEGG" id="mcn:Mcup_0254"/>
<dbReference type="EMBL" id="CP002656">
    <property type="protein sequence ID" value="AEB94362.1"/>
    <property type="molecule type" value="Genomic_DNA"/>
</dbReference>
<reference evidence="1 2" key="1">
    <citation type="journal article" date="2011" name="J. Bacteriol.">
        <title>Complete genome sequence of Metallosphaera cuprina, a metal sulfide-oxidizing archaeon from a hot spring.</title>
        <authorList>
            <person name="Liu L.J."/>
            <person name="You X.Y."/>
            <person name="Zheng H."/>
            <person name="Wang S."/>
            <person name="Jiang C.Y."/>
            <person name="Liu S.J."/>
        </authorList>
    </citation>
    <scope>NUCLEOTIDE SEQUENCE [LARGE SCALE GENOMIC DNA]</scope>
    <source>
        <strain evidence="1 2">Ar-4</strain>
    </source>
</reference>
<dbReference type="RefSeq" id="WP_013736861.1">
    <property type="nucleotide sequence ID" value="NC_015435.1"/>
</dbReference>
<dbReference type="CDD" id="cd00090">
    <property type="entry name" value="HTH_ARSR"/>
    <property type="match status" value="1"/>
</dbReference>
<dbReference type="InterPro" id="IPR036390">
    <property type="entry name" value="WH_DNA-bd_sf"/>
</dbReference>
<name>F4FYX3_METCR</name>
<dbReference type="InterPro" id="IPR011991">
    <property type="entry name" value="ArsR-like_HTH"/>
</dbReference>
<dbReference type="SUPFAM" id="SSF46785">
    <property type="entry name" value="Winged helix' DNA-binding domain"/>
    <property type="match status" value="1"/>
</dbReference>
<accession>F4FYX3</accession>
<dbReference type="Proteomes" id="UP000007812">
    <property type="component" value="Chromosome"/>
</dbReference>
<dbReference type="Pfam" id="PF12840">
    <property type="entry name" value="HTH_20"/>
    <property type="match status" value="1"/>
</dbReference>
<sequence length="117" mass="13775">MESLTGTRRKIYYYLMKQRGPVPLRRIQRELDLSSPSLALYHLKKLEENGLVKETEEGYIVAKIVLEDYIRVKKFPYTKISLLRFLLCRLYNFALGNQLHKSLLSDSFLLNSYSHSC</sequence>
<protein>
    <submittedName>
        <fullName evidence="1">Regulatory protein, ArsR</fullName>
    </submittedName>
</protein>
<evidence type="ECO:0000313" key="2">
    <source>
        <dbReference type="Proteomes" id="UP000007812"/>
    </source>
</evidence>
<dbReference type="AlphaFoldDB" id="F4FYX3"/>